<evidence type="ECO:0000313" key="1">
    <source>
        <dbReference type="EMBL" id="KAG5579025.1"/>
    </source>
</evidence>
<organism evidence="1 2">
    <name type="scientific">Solanum commersonii</name>
    <name type="common">Commerson's wild potato</name>
    <name type="synonym">Commerson's nightshade</name>
    <dbReference type="NCBI Taxonomy" id="4109"/>
    <lineage>
        <taxon>Eukaryota</taxon>
        <taxon>Viridiplantae</taxon>
        <taxon>Streptophyta</taxon>
        <taxon>Embryophyta</taxon>
        <taxon>Tracheophyta</taxon>
        <taxon>Spermatophyta</taxon>
        <taxon>Magnoliopsida</taxon>
        <taxon>eudicotyledons</taxon>
        <taxon>Gunneridae</taxon>
        <taxon>Pentapetalae</taxon>
        <taxon>asterids</taxon>
        <taxon>lamiids</taxon>
        <taxon>Solanales</taxon>
        <taxon>Solanaceae</taxon>
        <taxon>Solanoideae</taxon>
        <taxon>Solaneae</taxon>
        <taxon>Solanum</taxon>
    </lineage>
</organism>
<dbReference type="AlphaFoldDB" id="A0A9J5WT71"/>
<comment type="caution">
    <text evidence="1">The sequence shown here is derived from an EMBL/GenBank/DDBJ whole genome shotgun (WGS) entry which is preliminary data.</text>
</comment>
<dbReference type="Proteomes" id="UP000824120">
    <property type="component" value="Chromosome 10"/>
</dbReference>
<accession>A0A9J5WT71</accession>
<protein>
    <submittedName>
        <fullName evidence="1">Uncharacterized protein</fullName>
    </submittedName>
</protein>
<evidence type="ECO:0000313" key="2">
    <source>
        <dbReference type="Proteomes" id="UP000824120"/>
    </source>
</evidence>
<keyword evidence="2" id="KW-1185">Reference proteome</keyword>
<gene>
    <name evidence="1" type="ORF">H5410_049652</name>
</gene>
<feature type="non-terminal residue" evidence="1">
    <location>
        <position position="101"/>
    </location>
</feature>
<sequence>DRNSIPPPIIFSDDFYLKSLKSQNPNFSRSTFWIASLSCFSKFLLRPAADHFRLFSVHLIKPAAGHLRFISDLLRSTGGHLRRSLPFLLLFESFPFSFGFA</sequence>
<dbReference type="EMBL" id="JACXVP010000010">
    <property type="protein sequence ID" value="KAG5579025.1"/>
    <property type="molecule type" value="Genomic_DNA"/>
</dbReference>
<reference evidence="1 2" key="1">
    <citation type="submission" date="2020-09" db="EMBL/GenBank/DDBJ databases">
        <title>De no assembly of potato wild relative species, Solanum commersonii.</title>
        <authorList>
            <person name="Cho K."/>
        </authorList>
    </citation>
    <scope>NUCLEOTIDE SEQUENCE [LARGE SCALE GENOMIC DNA]</scope>
    <source>
        <strain evidence="1">LZ3.2</strain>
        <tissue evidence="1">Leaf</tissue>
    </source>
</reference>
<name>A0A9J5WT71_SOLCO</name>
<proteinExistence type="predicted"/>